<comment type="caution">
    <text evidence="19">The sequence shown here is derived from an EMBL/GenBank/DDBJ whole genome shotgun (WGS) entry which is preliminary data.</text>
</comment>
<evidence type="ECO:0000256" key="15">
    <source>
        <dbReference type="PIRSR" id="PIRSR000350-4"/>
    </source>
</evidence>
<evidence type="ECO:0000256" key="2">
    <source>
        <dbReference type="ARBA" id="ARBA00007532"/>
    </source>
</evidence>
<dbReference type="InterPro" id="IPR023753">
    <property type="entry name" value="FAD/NAD-binding_dom"/>
</dbReference>
<feature type="binding site" evidence="14">
    <location>
        <position position="200"/>
    </location>
    <ligand>
        <name>NAD(+)</name>
        <dbReference type="ChEBI" id="CHEBI:57540"/>
    </ligand>
</feature>
<dbReference type="Pfam" id="PF07992">
    <property type="entry name" value="Pyr_redox_2"/>
    <property type="match status" value="1"/>
</dbReference>
<dbReference type="Pfam" id="PF02852">
    <property type="entry name" value="Pyr_redox_dim"/>
    <property type="match status" value="1"/>
</dbReference>
<dbReference type="Proteomes" id="UP000544222">
    <property type="component" value="Unassembled WGS sequence"/>
</dbReference>
<evidence type="ECO:0000259" key="18">
    <source>
        <dbReference type="Pfam" id="PF07992"/>
    </source>
</evidence>
<organism evidence="19 20">
    <name type="scientific">Microbacter margulisiae</name>
    <dbReference type="NCBI Taxonomy" id="1350067"/>
    <lineage>
        <taxon>Bacteria</taxon>
        <taxon>Pseudomonadati</taxon>
        <taxon>Bacteroidota</taxon>
        <taxon>Bacteroidia</taxon>
        <taxon>Bacteroidales</taxon>
        <taxon>Porphyromonadaceae</taxon>
        <taxon>Microbacter</taxon>
    </lineage>
</organism>
<dbReference type="InterPro" id="IPR012999">
    <property type="entry name" value="Pyr_OxRdtase_I_AS"/>
</dbReference>
<comment type="catalytic activity">
    <reaction evidence="12 16">
        <text>N(6)-[(R)-dihydrolipoyl]-L-lysyl-[protein] + NAD(+) = N(6)-[(R)-lipoyl]-L-lysyl-[protein] + NADH + H(+)</text>
        <dbReference type="Rhea" id="RHEA:15045"/>
        <dbReference type="Rhea" id="RHEA-COMP:10474"/>
        <dbReference type="Rhea" id="RHEA-COMP:10475"/>
        <dbReference type="ChEBI" id="CHEBI:15378"/>
        <dbReference type="ChEBI" id="CHEBI:57540"/>
        <dbReference type="ChEBI" id="CHEBI:57945"/>
        <dbReference type="ChEBI" id="CHEBI:83099"/>
        <dbReference type="ChEBI" id="CHEBI:83100"/>
        <dbReference type="EC" id="1.8.1.4"/>
    </reaction>
</comment>
<keyword evidence="11 16" id="KW-0676">Redox-active center</keyword>
<reference evidence="19 20" key="1">
    <citation type="submission" date="2020-08" db="EMBL/GenBank/DDBJ databases">
        <title>Genomic Encyclopedia of Type Strains, Phase IV (KMG-IV): sequencing the most valuable type-strain genomes for metagenomic binning, comparative biology and taxonomic classification.</title>
        <authorList>
            <person name="Goeker M."/>
        </authorList>
    </citation>
    <scope>NUCLEOTIDE SEQUENCE [LARGE SCALE GENOMIC DNA]</scope>
    <source>
        <strain evidence="19 20">DSM 27471</strain>
    </source>
</reference>
<dbReference type="GO" id="GO:0006103">
    <property type="term" value="P:2-oxoglutarate metabolic process"/>
    <property type="evidence" value="ECO:0007669"/>
    <property type="project" value="TreeGrafter"/>
</dbReference>
<dbReference type="InterPro" id="IPR036188">
    <property type="entry name" value="FAD/NAD-bd_sf"/>
</dbReference>
<dbReference type="PANTHER" id="PTHR22912:SF217">
    <property type="entry name" value="DIHYDROLIPOYL DEHYDROGENASE"/>
    <property type="match status" value="1"/>
</dbReference>
<dbReference type="PANTHER" id="PTHR22912">
    <property type="entry name" value="DISULFIDE OXIDOREDUCTASE"/>
    <property type="match status" value="1"/>
</dbReference>
<feature type="active site" description="Proton acceptor" evidence="13">
    <location>
        <position position="435"/>
    </location>
</feature>
<feature type="domain" description="FAD/NAD(P)-binding" evidence="18">
    <location>
        <begin position="3"/>
        <end position="318"/>
    </location>
</feature>
<accession>A0A7W5DQD5</accession>
<comment type="similarity">
    <text evidence="2 16">Belongs to the class-I pyridine nucleotide-disulfide oxidoreductase family.</text>
</comment>
<sequence length="449" mass="49422">MYDLGIIGGGPAGYTAAERAAAQDLKVILFEEKKIGGVCLNEGCIPTKALLQSAHVIETIHHADKYGISVNAEPTFNLEQIIQRKNHIVHKMQAGVRAKLRHNFITVIEGHAAIKGRQGELLNVSCNDEIHEVKNLLIATGSREFMPSIPGIESASVVTHRDLLNLTTPINELVIIGGGYIGIEFADYFSSLNTKVTIVELKDTILEGTDRELTDILRVEYEKRGITFYLNAQVTQIEGNEVIFTQDKEIKRVSGDKILVSVGRVPNLEGFGLEVLDIEAYRKGIRVNNQMQTSEPNVYAAGDVTGFSKLAHAAYREADVVVNTIKGIYDPMNFQSIPGCIFSNPEIATVGLTEEALKMAWMPHRIVKIPMTYSGRFEIENGGFAGLCKLILGDSDEILGVHIIGNMATEIIVSATMAINNRFSAKQWAKNIFPHPSVSEIFREALYKA</sequence>
<evidence type="ECO:0000256" key="10">
    <source>
        <dbReference type="ARBA" id="ARBA00023157"/>
    </source>
</evidence>
<evidence type="ECO:0000256" key="7">
    <source>
        <dbReference type="ARBA" id="ARBA00022827"/>
    </source>
</evidence>
<evidence type="ECO:0000256" key="11">
    <source>
        <dbReference type="ARBA" id="ARBA00023284"/>
    </source>
</evidence>
<dbReference type="NCBIfam" id="TIGR01350">
    <property type="entry name" value="lipoamide_DH"/>
    <property type="match status" value="1"/>
</dbReference>
<dbReference type="GO" id="GO:0004148">
    <property type="term" value="F:dihydrolipoyl dehydrogenase (NADH) activity"/>
    <property type="evidence" value="ECO:0007669"/>
    <property type="project" value="UniProtKB-EC"/>
</dbReference>
<evidence type="ECO:0000256" key="9">
    <source>
        <dbReference type="ARBA" id="ARBA00023027"/>
    </source>
</evidence>
<dbReference type="PRINTS" id="PR00411">
    <property type="entry name" value="PNDRDTASEI"/>
</dbReference>
<dbReference type="InterPro" id="IPR004099">
    <property type="entry name" value="Pyr_nucl-diS_OxRdtase_dimer"/>
</dbReference>
<evidence type="ECO:0000313" key="19">
    <source>
        <dbReference type="EMBL" id="MBB3186855.1"/>
    </source>
</evidence>
<evidence type="ECO:0000256" key="3">
    <source>
        <dbReference type="ARBA" id="ARBA00012608"/>
    </source>
</evidence>
<dbReference type="PROSITE" id="PS00076">
    <property type="entry name" value="PYRIDINE_REDOX_1"/>
    <property type="match status" value="1"/>
</dbReference>
<dbReference type="InterPro" id="IPR001100">
    <property type="entry name" value="Pyr_nuc-diS_OxRdtase"/>
</dbReference>
<dbReference type="GO" id="GO:0050660">
    <property type="term" value="F:flavin adenine dinucleotide binding"/>
    <property type="evidence" value="ECO:0007669"/>
    <property type="project" value="InterPro"/>
</dbReference>
<gene>
    <name evidence="19" type="ORF">FHX64_001018</name>
</gene>
<evidence type="ECO:0000256" key="6">
    <source>
        <dbReference type="ARBA" id="ARBA00022630"/>
    </source>
</evidence>
<proteinExistence type="inferred from homology"/>
<evidence type="ECO:0000256" key="8">
    <source>
        <dbReference type="ARBA" id="ARBA00023002"/>
    </source>
</evidence>
<feature type="binding site" evidence="14">
    <location>
        <begin position="140"/>
        <end position="142"/>
    </location>
    <ligand>
        <name>FAD</name>
        <dbReference type="ChEBI" id="CHEBI:57692"/>
    </ligand>
</feature>
<dbReference type="InterPro" id="IPR016156">
    <property type="entry name" value="FAD/NAD-linked_Rdtase_dimer_sf"/>
</dbReference>
<dbReference type="EMBL" id="JACHYB010000001">
    <property type="protein sequence ID" value="MBB3186855.1"/>
    <property type="molecule type" value="Genomic_DNA"/>
</dbReference>
<dbReference type="InterPro" id="IPR050151">
    <property type="entry name" value="Class-I_Pyr_Nuc-Dis_Oxidored"/>
</dbReference>
<dbReference type="SUPFAM" id="SSF55424">
    <property type="entry name" value="FAD/NAD-linked reductases, dimerisation (C-terminal) domain"/>
    <property type="match status" value="1"/>
</dbReference>
<dbReference type="Gene3D" id="3.30.390.30">
    <property type="match status" value="1"/>
</dbReference>
<dbReference type="InterPro" id="IPR006258">
    <property type="entry name" value="Lipoamide_DH"/>
</dbReference>
<dbReference type="EC" id="1.8.1.4" evidence="3 16"/>
<feature type="binding site" evidence="14">
    <location>
        <position position="263"/>
    </location>
    <ligand>
        <name>NAD(+)</name>
        <dbReference type="ChEBI" id="CHEBI:57540"/>
    </ligand>
</feature>
<dbReference type="SUPFAM" id="SSF51905">
    <property type="entry name" value="FAD/NAD(P)-binding domain"/>
    <property type="match status" value="1"/>
</dbReference>
<evidence type="ECO:0000256" key="12">
    <source>
        <dbReference type="ARBA" id="ARBA00049187"/>
    </source>
</evidence>
<dbReference type="Gene3D" id="3.50.50.60">
    <property type="entry name" value="FAD/NAD(P)-binding domain"/>
    <property type="match status" value="2"/>
</dbReference>
<dbReference type="RefSeq" id="WP_183412693.1">
    <property type="nucleotide sequence ID" value="NZ_JACHYB010000001.1"/>
</dbReference>
<keyword evidence="6 16" id="KW-0285">Flavoprotein</keyword>
<keyword evidence="20" id="KW-1185">Reference proteome</keyword>
<protein>
    <recommendedName>
        <fullName evidence="4 16">Dihydrolipoyl dehydrogenase</fullName>
        <ecNumber evidence="3 16">1.8.1.4</ecNumber>
    </recommendedName>
</protein>
<evidence type="ECO:0000256" key="16">
    <source>
        <dbReference type="RuleBase" id="RU003692"/>
    </source>
</evidence>
<comment type="cofactor">
    <cofactor evidence="14 16">
        <name>FAD</name>
        <dbReference type="ChEBI" id="CHEBI:57692"/>
    </cofactor>
    <text evidence="14 16">Binds 1 FAD per subunit.</text>
</comment>
<dbReference type="GO" id="GO:0005737">
    <property type="term" value="C:cytoplasm"/>
    <property type="evidence" value="ECO:0007669"/>
    <property type="project" value="UniProtKB-SubCell"/>
</dbReference>
<keyword evidence="9 14" id="KW-0520">NAD</keyword>
<evidence type="ECO:0000256" key="4">
    <source>
        <dbReference type="ARBA" id="ARBA00016961"/>
    </source>
</evidence>
<feature type="binding site" evidence="14">
    <location>
        <position position="48"/>
    </location>
    <ligand>
        <name>FAD</name>
        <dbReference type="ChEBI" id="CHEBI:57692"/>
    </ligand>
</feature>
<keyword evidence="7 14" id="KW-0274">FAD</keyword>
<comment type="miscellaneous">
    <text evidence="16">The active site is a redox-active disulfide bond.</text>
</comment>
<evidence type="ECO:0000256" key="1">
    <source>
        <dbReference type="ARBA" id="ARBA00004496"/>
    </source>
</evidence>
<feature type="disulfide bond" description="Redox-active" evidence="15">
    <location>
        <begin position="39"/>
        <end position="44"/>
    </location>
</feature>
<dbReference type="AlphaFoldDB" id="A0A7W5DQD5"/>
<evidence type="ECO:0000256" key="14">
    <source>
        <dbReference type="PIRSR" id="PIRSR000350-3"/>
    </source>
</evidence>
<keyword evidence="5" id="KW-0963">Cytoplasm</keyword>
<comment type="subcellular location">
    <subcellularLocation>
        <location evidence="1">Cytoplasm</location>
    </subcellularLocation>
</comment>
<dbReference type="PIRSF" id="PIRSF000350">
    <property type="entry name" value="Mercury_reductase_MerA"/>
    <property type="match status" value="1"/>
</dbReference>
<keyword evidence="8 16" id="KW-0560">Oxidoreductase</keyword>
<feature type="binding site" evidence="14">
    <location>
        <position position="303"/>
    </location>
    <ligand>
        <name>FAD</name>
        <dbReference type="ChEBI" id="CHEBI:57692"/>
    </ligand>
</feature>
<name>A0A7W5DQD5_9PORP</name>
<evidence type="ECO:0000256" key="5">
    <source>
        <dbReference type="ARBA" id="ARBA00022490"/>
    </source>
</evidence>
<keyword evidence="14" id="KW-0547">Nucleotide-binding</keyword>
<evidence type="ECO:0000256" key="13">
    <source>
        <dbReference type="PIRSR" id="PIRSR000350-2"/>
    </source>
</evidence>
<dbReference type="PRINTS" id="PR00368">
    <property type="entry name" value="FADPNR"/>
</dbReference>
<keyword evidence="10" id="KW-1015">Disulfide bond</keyword>
<evidence type="ECO:0000313" key="20">
    <source>
        <dbReference type="Proteomes" id="UP000544222"/>
    </source>
</evidence>
<feature type="binding site" evidence="14">
    <location>
        <begin position="177"/>
        <end position="184"/>
    </location>
    <ligand>
        <name>NAD(+)</name>
        <dbReference type="ChEBI" id="CHEBI:57540"/>
    </ligand>
</feature>
<feature type="domain" description="Pyridine nucleotide-disulphide oxidoreductase dimerisation" evidence="17">
    <location>
        <begin position="337"/>
        <end position="445"/>
    </location>
</feature>
<evidence type="ECO:0000259" key="17">
    <source>
        <dbReference type="Pfam" id="PF02852"/>
    </source>
</evidence>